<dbReference type="AlphaFoldDB" id="A0A1D8UXP0"/>
<geneLocation type="plasmid" evidence="6">
    <name>pkb14400_1</name>
</geneLocation>
<keyword evidence="6" id="KW-1185">Reference proteome</keyword>
<dbReference type="Gene3D" id="2.40.50.100">
    <property type="match status" value="1"/>
</dbReference>
<accession>A0A1D8UXP0</accession>
<dbReference type="InterPro" id="IPR003439">
    <property type="entry name" value="ABC_transporter-like_ATP-bd"/>
</dbReference>
<dbReference type="KEGG" id="kba:A0U89_13850"/>
<dbReference type="Pfam" id="PF08402">
    <property type="entry name" value="TOBE_2"/>
    <property type="match status" value="1"/>
</dbReference>
<evidence type="ECO:0000313" key="5">
    <source>
        <dbReference type="EMBL" id="AOX18400.1"/>
    </source>
</evidence>
<dbReference type="SMART" id="SM00382">
    <property type="entry name" value="AAA"/>
    <property type="match status" value="1"/>
</dbReference>
<dbReference type="InterPro" id="IPR027417">
    <property type="entry name" value="P-loop_NTPase"/>
</dbReference>
<dbReference type="InterPro" id="IPR050093">
    <property type="entry name" value="ABC_SmlMolc_Importer"/>
</dbReference>
<dbReference type="RefSeq" id="WP_070403884.1">
    <property type="nucleotide sequence ID" value="NZ_BJVW01000016.1"/>
</dbReference>
<keyword evidence="5" id="KW-0614">Plasmid</keyword>
<dbReference type="SUPFAM" id="SSF52540">
    <property type="entry name" value="P-loop containing nucleoside triphosphate hydrolases"/>
    <property type="match status" value="1"/>
</dbReference>
<evidence type="ECO:0000256" key="2">
    <source>
        <dbReference type="ARBA" id="ARBA00022448"/>
    </source>
</evidence>
<protein>
    <submittedName>
        <fullName evidence="5">ABC transporter</fullName>
    </submittedName>
</protein>
<evidence type="ECO:0000256" key="3">
    <source>
        <dbReference type="ARBA" id="ARBA00022741"/>
    </source>
</evidence>
<dbReference type="PROSITE" id="PS50893">
    <property type="entry name" value="ABC_TRANSPORTER_2"/>
    <property type="match status" value="1"/>
</dbReference>
<dbReference type="InterPro" id="IPR017871">
    <property type="entry name" value="ABC_transporter-like_CS"/>
</dbReference>
<dbReference type="EMBL" id="CP014675">
    <property type="protein sequence ID" value="AOX18400.1"/>
    <property type="molecule type" value="Genomic_DNA"/>
</dbReference>
<keyword evidence="4" id="KW-0067">ATP-binding</keyword>
<dbReference type="InterPro" id="IPR008995">
    <property type="entry name" value="Mo/tungstate-bd_C_term_dom"/>
</dbReference>
<organism evidence="5 6">
    <name type="scientific">Kozakia baliensis</name>
    <dbReference type="NCBI Taxonomy" id="153496"/>
    <lineage>
        <taxon>Bacteria</taxon>
        <taxon>Pseudomonadati</taxon>
        <taxon>Pseudomonadota</taxon>
        <taxon>Alphaproteobacteria</taxon>
        <taxon>Acetobacterales</taxon>
        <taxon>Acetobacteraceae</taxon>
        <taxon>Kozakia</taxon>
    </lineage>
</organism>
<evidence type="ECO:0000256" key="1">
    <source>
        <dbReference type="ARBA" id="ARBA00005417"/>
    </source>
</evidence>
<dbReference type="InterPro" id="IPR013611">
    <property type="entry name" value="Transp-assoc_OB_typ2"/>
</dbReference>
<name>A0A1D8UXP0_9PROT</name>
<comment type="similarity">
    <text evidence="1">Belongs to the ABC transporter superfamily.</text>
</comment>
<dbReference type="PROSITE" id="PS00211">
    <property type="entry name" value="ABC_TRANSPORTER_1"/>
    <property type="match status" value="1"/>
</dbReference>
<dbReference type="PANTHER" id="PTHR42781:SF4">
    <property type="entry name" value="SPERMIDINE_PUTRESCINE IMPORT ATP-BINDING PROTEIN POTA"/>
    <property type="match status" value="1"/>
</dbReference>
<evidence type="ECO:0000256" key="4">
    <source>
        <dbReference type="ARBA" id="ARBA00022840"/>
    </source>
</evidence>
<keyword evidence="3" id="KW-0547">Nucleotide-binding</keyword>
<evidence type="ECO:0000313" key="6">
    <source>
        <dbReference type="Proteomes" id="UP000179145"/>
    </source>
</evidence>
<dbReference type="GO" id="GO:0016887">
    <property type="term" value="F:ATP hydrolysis activity"/>
    <property type="evidence" value="ECO:0007669"/>
    <property type="project" value="InterPro"/>
</dbReference>
<reference evidence="5 6" key="1">
    <citation type="journal article" date="2016" name="Microb. Cell Fact.">
        <title>Dissection of exopolysaccharide biosynthesis in Kozakia baliensis.</title>
        <authorList>
            <person name="Brandt J.U."/>
            <person name="Jakob F."/>
            <person name="Behr J."/>
            <person name="Geissler A.J."/>
            <person name="Vogel R.F."/>
        </authorList>
    </citation>
    <scope>NUCLEOTIDE SEQUENCE [LARGE SCALE GENOMIC DNA]</scope>
    <source>
        <strain evidence="5 6">DSM 14400</strain>
        <plasmid evidence="6">Plasmid pkb14400_1</plasmid>
    </source>
</reference>
<dbReference type="InterPro" id="IPR003593">
    <property type="entry name" value="AAA+_ATPase"/>
</dbReference>
<dbReference type="Pfam" id="PF00005">
    <property type="entry name" value="ABC_tran"/>
    <property type="match status" value="1"/>
</dbReference>
<sequence>MVETRTDPKAYLVAQGLSKHYPGAPRPSVLDASFTLERGTMLMLLGPSGCGKTTLLRLIAGLESADSGTLRVNGRDMGDVPLHRRGMGMVFQSYALFPHLSVARNISFGLEVRGMPEAAQAKKLAEMLALTHLEGLEHRRIGALSGGQRQRVALARALAVEPDVLLLDEPLANLDVKLRETMRAEIRSVQKRLGVTSVFVTHDQDEALSTADLVAVMSAGRIHQIGTPTDIYERPIDRFVASFVGRGNFLPARRAGMGRAEVAGLGFVPIRAGESNWTGERMLLVRPHHIAIDVPSDSDAFRVSGEVRAVQYTGERHTLEIAVGPHLLTVEAYARPERTPRPGQAVALSWKAADVTVLTDETA</sequence>
<dbReference type="Gene3D" id="3.40.50.300">
    <property type="entry name" value="P-loop containing nucleotide triphosphate hydrolases"/>
    <property type="match status" value="1"/>
</dbReference>
<dbReference type="GO" id="GO:0043190">
    <property type="term" value="C:ATP-binding cassette (ABC) transporter complex"/>
    <property type="evidence" value="ECO:0007669"/>
    <property type="project" value="InterPro"/>
</dbReference>
<gene>
    <name evidence="5" type="ORF">A0U89_13850</name>
</gene>
<dbReference type="Proteomes" id="UP000179145">
    <property type="component" value="Plasmid pKB14400_1"/>
</dbReference>
<keyword evidence="2" id="KW-0813">Transport</keyword>
<dbReference type="SUPFAM" id="SSF50331">
    <property type="entry name" value="MOP-like"/>
    <property type="match status" value="1"/>
</dbReference>
<dbReference type="OrthoDB" id="9802264at2"/>
<dbReference type="PANTHER" id="PTHR42781">
    <property type="entry name" value="SPERMIDINE/PUTRESCINE IMPORT ATP-BINDING PROTEIN POTA"/>
    <property type="match status" value="1"/>
</dbReference>
<proteinExistence type="inferred from homology"/>
<dbReference type="FunFam" id="3.40.50.300:FF:000042">
    <property type="entry name" value="Maltose/maltodextrin ABC transporter, ATP-binding protein"/>
    <property type="match status" value="1"/>
</dbReference>
<dbReference type="GO" id="GO:0140359">
    <property type="term" value="F:ABC-type transporter activity"/>
    <property type="evidence" value="ECO:0007669"/>
    <property type="project" value="UniProtKB-ARBA"/>
</dbReference>
<dbReference type="GO" id="GO:0005524">
    <property type="term" value="F:ATP binding"/>
    <property type="evidence" value="ECO:0007669"/>
    <property type="project" value="UniProtKB-KW"/>
</dbReference>